<keyword evidence="1" id="KW-0812">Transmembrane</keyword>
<name>A0A2Y9A581_9MICO</name>
<dbReference type="OrthoDB" id="6712920at2"/>
<accession>A0A2Y9A581</accession>
<evidence type="ECO:0000313" key="2">
    <source>
        <dbReference type="EMBL" id="SSA39375.1"/>
    </source>
</evidence>
<dbReference type="NCBIfam" id="NF033493">
    <property type="entry name" value="MetS_like_NSS"/>
    <property type="match status" value="1"/>
</dbReference>
<dbReference type="Pfam" id="PF16951">
    <property type="entry name" value="MaAIMP_sms"/>
    <property type="match status" value="1"/>
</dbReference>
<dbReference type="EMBL" id="UETB01000002">
    <property type="protein sequence ID" value="SSA39375.1"/>
    <property type="molecule type" value="Genomic_DNA"/>
</dbReference>
<feature type="transmembrane region" description="Helical" evidence="1">
    <location>
        <begin position="6"/>
        <end position="28"/>
    </location>
</feature>
<evidence type="ECO:0000313" key="3">
    <source>
        <dbReference type="Proteomes" id="UP000250222"/>
    </source>
</evidence>
<keyword evidence="3" id="KW-1185">Reference proteome</keyword>
<organism evidence="2 3">
    <name type="scientific">Georgenia satyanarayanai</name>
    <dbReference type="NCBI Taxonomy" id="860221"/>
    <lineage>
        <taxon>Bacteria</taxon>
        <taxon>Bacillati</taxon>
        <taxon>Actinomycetota</taxon>
        <taxon>Actinomycetes</taxon>
        <taxon>Micrococcales</taxon>
        <taxon>Bogoriellaceae</taxon>
        <taxon>Georgenia</taxon>
    </lineage>
</organism>
<gene>
    <name evidence="2" type="ORF">SAMN05216184_102298</name>
</gene>
<dbReference type="Proteomes" id="UP000250222">
    <property type="component" value="Unassembled WGS sequence"/>
</dbReference>
<dbReference type="InterPro" id="IPR031596">
    <property type="entry name" value="MaAIMP_sms"/>
</dbReference>
<dbReference type="RefSeq" id="WP_110851609.1">
    <property type="nucleotide sequence ID" value="NZ_QKLZ01000002.1"/>
</dbReference>
<keyword evidence="1" id="KW-0472">Membrane</keyword>
<sequence length="50" mass="5397">MTPLAIVFMLLAMLIIWGGLTVAIVFLAKHPLEDDDAPAGRPGPSRAPRR</sequence>
<reference evidence="2 3" key="1">
    <citation type="submission" date="2016-10" db="EMBL/GenBank/DDBJ databases">
        <authorList>
            <person name="Cai Z."/>
        </authorList>
    </citation>
    <scope>NUCLEOTIDE SEQUENCE [LARGE SCALE GENOMIC DNA]</scope>
    <source>
        <strain evidence="2 3">CGMCC 1.10826</strain>
    </source>
</reference>
<evidence type="ECO:0000256" key="1">
    <source>
        <dbReference type="SAM" id="Phobius"/>
    </source>
</evidence>
<dbReference type="AlphaFoldDB" id="A0A2Y9A581"/>
<proteinExistence type="predicted"/>
<protein>
    <submittedName>
        <fullName evidence="2">Methionine and alanine importer, small subunit</fullName>
    </submittedName>
</protein>
<keyword evidence="1" id="KW-1133">Transmembrane helix</keyword>